<dbReference type="AlphaFoldDB" id="A0A8B6DBV8"/>
<proteinExistence type="predicted"/>
<dbReference type="EMBL" id="UYJE01003217">
    <property type="protein sequence ID" value="VDI17503.1"/>
    <property type="molecule type" value="Genomic_DNA"/>
</dbReference>
<feature type="compositionally biased region" description="Basic residues" evidence="1">
    <location>
        <begin position="163"/>
        <end position="176"/>
    </location>
</feature>
<organism evidence="2 3">
    <name type="scientific">Mytilus galloprovincialis</name>
    <name type="common">Mediterranean mussel</name>
    <dbReference type="NCBI Taxonomy" id="29158"/>
    <lineage>
        <taxon>Eukaryota</taxon>
        <taxon>Metazoa</taxon>
        <taxon>Spiralia</taxon>
        <taxon>Lophotrochozoa</taxon>
        <taxon>Mollusca</taxon>
        <taxon>Bivalvia</taxon>
        <taxon>Autobranchia</taxon>
        <taxon>Pteriomorphia</taxon>
        <taxon>Mytilida</taxon>
        <taxon>Mytiloidea</taxon>
        <taxon>Mytilidae</taxon>
        <taxon>Mytilinae</taxon>
        <taxon>Mytilus</taxon>
    </lineage>
</organism>
<feature type="compositionally biased region" description="Basic and acidic residues" evidence="1">
    <location>
        <begin position="136"/>
        <end position="162"/>
    </location>
</feature>
<gene>
    <name evidence="2" type="ORF">MGAL_10B048299</name>
</gene>
<evidence type="ECO:0000313" key="3">
    <source>
        <dbReference type="Proteomes" id="UP000596742"/>
    </source>
</evidence>
<name>A0A8B6DBV8_MYTGA</name>
<reference evidence="2" key="1">
    <citation type="submission" date="2018-11" db="EMBL/GenBank/DDBJ databases">
        <authorList>
            <person name="Alioto T."/>
            <person name="Alioto T."/>
        </authorList>
    </citation>
    <scope>NUCLEOTIDE SEQUENCE</scope>
</reference>
<dbReference type="Proteomes" id="UP000596742">
    <property type="component" value="Unassembled WGS sequence"/>
</dbReference>
<sequence length="189" mass="21585">PGISSAGISFGYFASKKRMAVLEEYQEDGVQWKSVNKCDETGTNGYVAHGDSSVMFDDENVSIGSTSPCGNISHQTTLEDNQFIDAYVTLTYFVTLACYWAVTQSIPKGQERSSHEAQMDLNFKDSVTRGLKRKHERDETKEDLTKYMKCIPEDSKNDEKYKIPKPKSKKRKRRKKNMPERNNTLVTNY</sequence>
<feature type="non-terminal residue" evidence="2">
    <location>
        <position position="189"/>
    </location>
</feature>
<feature type="compositionally biased region" description="Polar residues" evidence="1">
    <location>
        <begin position="180"/>
        <end position="189"/>
    </location>
</feature>
<evidence type="ECO:0000313" key="2">
    <source>
        <dbReference type="EMBL" id="VDI17503.1"/>
    </source>
</evidence>
<accession>A0A8B6DBV8</accession>
<comment type="caution">
    <text evidence="2">The sequence shown here is derived from an EMBL/GenBank/DDBJ whole genome shotgun (WGS) entry which is preliminary data.</text>
</comment>
<evidence type="ECO:0000256" key="1">
    <source>
        <dbReference type="SAM" id="MobiDB-lite"/>
    </source>
</evidence>
<feature type="non-terminal residue" evidence="2">
    <location>
        <position position="1"/>
    </location>
</feature>
<keyword evidence="3" id="KW-1185">Reference proteome</keyword>
<protein>
    <submittedName>
        <fullName evidence="2">Uncharacterized protein</fullName>
    </submittedName>
</protein>
<feature type="region of interest" description="Disordered" evidence="1">
    <location>
        <begin position="129"/>
        <end position="189"/>
    </location>
</feature>